<keyword evidence="2" id="KW-1185">Reference proteome</keyword>
<dbReference type="InterPro" id="IPR025619">
    <property type="entry name" value="YlzJ"/>
</dbReference>
<comment type="caution">
    <text evidence="1">The sequence shown here is derived from an EMBL/GenBank/DDBJ whole genome shotgun (WGS) entry which is preliminary data.</text>
</comment>
<proteinExistence type="predicted"/>
<sequence length="75" mass="8473">MILYTTMPSELIFQENHQSCSKQTIIEVNGLSLLVEPVSHEECRVIQVLSTNPYDFLNDAIQPGSLLSLKPQIEK</sequence>
<evidence type="ECO:0000313" key="2">
    <source>
        <dbReference type="Proteomes" id="UP000625804"/>
    </source>
</evidence>
<name>A0A8J8GF50_9BACI</name>
<dbReference type="Pfam" id="PF14035">
    <property type="entry name" value="YlzJ"/>
    <property type="match status" value="1"/>
</dbReference>
<gene>
    <name evidence="1" type="ORF">HR057_05010</name>
</gene>
<dbReference type="EMBL" id="JABTTE010000004">
    <property type="protein sequence ID" value="NSL51125.1"/>
    <property type="molecule type" value="Genomic_DNA"/>
</dbReference>
<evidence type="ECO:0000313" key="1">
    <source>
        <dbReference type="EMBL" id="NSL51125.1"/>
    </source>
</evidence>
<accession>A0A8J8GF50</accession>
<organism evidence="1 2">
    <name type="scientific">Calidifontibacillus erzurumensis</name>
    <dbReference type="NCBI Taxonomy" id="2741433"/>
    <lineage>
        <taxon>Bacteria</taxon>
        <taxon>Bacillati</taxon>
        <taxon>Bacillota</taxon>
        <taxon>Bacilli</taxon>
        <taxon>Bacillales</taxon>
        <taxon>Bacillaceae</taxon>
        <taxon>Calidifontibacillus/Schinkia group</taxon>
        <taxon>Calidifontibacillus</taxon>
    </lineage>
</organism>
<reference evidence="1" key="1">
    <citation type="submission" date="2020-06" db="EMBL/GenBank/DDBJ databases">
        <title>A novel thermopfilic bacterium from Erzurum, Turkey.</title>
        <authorList>
            <person name="Adiguzel A."/>
            <person name="Ay H."/>
            <person name="Baltaci M.O."/>
        </authorList>
    </citation>
    <scope>NUCLEOTIDE SEQUENCE</scope>
    <source>
        <strain evidence="1">P2</strain>
    </source>
</reference>
<dbReference type="AlphaFoldDB" id="A0A8J8GF50"/>
<dbReference type="Proteomes" id="UP000625804">
    <property type="component" value="Unassembled WGS sequence"/>
</dbReference>
<protein>
    <submittedName>
        <fullName evidence="1">YlzJ-like family protein</fullName>
    </submittedName>
</protein>
<dbReference type="RefSeq" id="WP_173730327.1">
    <property type="nucleotide sequence ID" value="NZ_JABTTE010000004.1"/>
</dbReference>